<name>A0ABV6KKG0_9BACI</name>
<protein>
    <recommendedName>
        <fullName evidence="3">DUF3987 domain-containing protein</fullName>
    </recommendedName>
</protein>
<gene>
    <name evidence="1" type="ORF">ACFFHM_18935</name>
</gene>
<comment type="caution">
    <text evidence="1">The sequence shown here is derived from an EMBL/GenBank/DDBJ whole genome shotgun (WGS) entry which is preliminary data.</text>
</comment>
<evidence type="ECO:0000313" key="1">
    <source>
        <dbReference type="EMBL" id="MFC0472498.1"/>
    </source>
</evidence>
<reference evidence="1 2" key="1">
    <citation type="submission" date="2024-09" db="EMBL/GenBank/DDBJ databases">
        <authorList>
            <person name="Sun Q."/>
            <person name="Mori K."/>
        </authorList>
    </citation>
    <scope>NUCLEOTIDE SEQUENCE [LARGE SCALE GENOMIC DNA]</scope>
    <source>
        <strain evidence="1 2">NCAIM B.02610</strain>
    </source>
</reference>
<proteinExistence type="predicted"/>
<evidence type="ECO:0008006" key="3">
    <source>
        <dbReference type="Google" id="ProtNLM"/>
    </source>
</evidence>
<dbReference type="Proteomes" id="UP001589838">
    <property type="component" value="Unassembled WGS sequence"/>
</dbReference>
<dbReference type="EMBL" id="JBHLUX010000079">
    <property type="protein sequence ID" value="MFC0472498.1"/>
    <property type="molecule type" value="Genomic_DNA"/>
</dbReference>
<dbReference type="RefSeq" id="WP_335963404.1">
    <property type="nucleotide sequence ID" value="NZ_JAXBLX010000049.1"/>
</dbReference>
<keyword evidence="2" id="KW-1185">Reference proteome</keyword>
<evidence type="ECO:0000313" key="2">
    <source>
        <dbReference type="Proteomes" id="UP001589838"/>
    </source>
</evidence>
<organism evidence="1 2">
    <name type="scientific">Halalkalibacter kiskunsagensis</name>
    <dbReference type="NCBI Taxonomy" id="1548599"/>
    <lineage>
        <taxon>Bacteria</taxon>
        <taxon>Bacillati</taxon>
        <taxon>Bacillota</taxon>
        <taxon>Bacilli</taxon>
        <taxon>Bacillales</taxon>
        <taxon>Bacillaceae</taxon>
        <taxon>Halalkalibacter</taxon>
    </lineage>
</organism>
<accession>A0ABV6KKG0</accession>
<sequence>MNNDKVSILQSKDFLKDFEKENVLPFREESVEEEFELKKDDFSASLDHEAFHGIAGKVVKMIEPHTEADNAALLINFLVGFGNLLGRQPHFVVESKKHHVRLFAALVGKTSKGRKGSSWGHIKRILERVDSGWALNQIKSGLSSGEGLINQVRDELDEEELRKSDKRLLVMEEEFATTLRAAERPGNTLTALIRQAWDTGDIRTLTKIPLEATDSHISIISHVTKEELRRYLTSTEIGNGFANRFLWVIVQRSKVLPEGGKFHEENIDNLVEELNSIVKFSYQVGELKKDEQAREAWARVYEGLSEGVPGLVGAVTSRAEAQTMSLYALLDKSPVIRIEHLRAALAVWDYCFSSARYIFGQELGNPIDDDILQALKQRKGNEGLTRTEISKLFSNKRRKEELDQAIKLLIDNSFVKILTEKTSGRPKEKLILL</sequence>